<comment type="caution">
    <text evidence="1">The sequence shown here is derived from an EMBL/GenBank/DDBJ whole genome shotgun (WGS) entry which is preliminary data.</text>
</comment>
<keyword evidence="2" id="KW-1185">Reference proteome</keyword>
<dbReference type="PANTHER" id="PTHR37943">
    <property type="entry name" value="PROTEIN VES"/>
    <property type="match status" value="1"/>
</dbReference>
<dbReference type="InterPro" id="IPR010282">
    <property type="entry name" value="Uncharacterised_HutD/Ves"/>
</dbReference>
<protein>
    <recommendedName>
        <fullName evidence="3">HutD family protein</fullName>
    </recommendedName>
</protein>
<dbReference type="Proteomes" id="UP000235916">
    <property type="component" value="Unassembled WGS sequence"/>
</dbReference>
<dbReference type="InterPro" id="IPR014710">
    <property type="entry name" value="RmlC-like_jellyroll"/>
</dbReference>
<sequence length="188" mass="20798">MSWSVISAEDLAPQPWKNGGGQTRELLAWPHPSDWIVRLSVADIERDGPFSAFEGIQRWFAVLRGDGVRLYEYELRVGDELLSFDGALAPECSLIGGATRDFNLMHRRSRGRLLVQPADHPFLPEAGNSRWFGLFTAGGGLLSHGARAMPLRPLSLAWCESPARQSCIFDGEGAAWWMAWSEAEDAGD</sequence>
<evidence type="ECO:0000313" key="1">
    <source>
        <dbReference type="EMBL" id="PND37613.1"/>
    </source>
</evidence>
<dbReference type="PANTHER" id="PTHR37943:SF1">
    <property type="entry name" value="PROTEIN VES"/>
    <property type="match status" value="1"/>
</dbReference>
<dbReference type="SUPFAM" id="SSF51182">
    <property type="entry name" value="RmlC-like cupins"/>
    <property type="match status" value="1"/>
</dbReference>
<accession>A0A2N8KVX6</accession>
<name>A0A2N8KVX6_9BURK</name>
<dbReference type="InterPro" id="IPR011051">
    <property type="entry name" value="RmlC_Cupin_sf"/>
</dbReference>
<organism evidence="1 2">
    <name type="scientific">Kinneretia aquatilis</name>
    <dbReference type="NCBI Taxonomy" id="2070761"/>
    <lineage>
        <taxon>Bacteria</taxon>
        <taxon>Pseudomonadati</taxon>
        <taxon>Pseudomonadota</taxon>
        <taxon>Betaproteobacteria</taxon>
        <taxon>Burkholderiales</taxon>
        <taxon>Sphaerotilaceae</taxon>
        <taxon>Roseateles</taxon>
    </lineage>
</organism>
<dbReference type="EMBL" id="POSP01000003">
    <property type="protein sequence ID" value="PND37613.1"/>
    <property type="molecule type" value="Genomic_DNA"/>
</dbReference>
<dbReference type="Gene3D" id="2.60.120.10">
    <property type="entry name" value="Jelly Rolls"/>
    <property type="match status" value="1"/>
</dbReference>
<dbReference type="AlphaFoldDB" id="A0A2N8KVX6"/>
<dbReference type="CDD" id="cd20293">
    <property type="entry name" value="cupin_HutD_N"/>
    <property type="match status" value="1"/>
</dbReference>
<dbReference type="RefSeq" id="WP_102767531.1">
    <property type="nucleotide sequence ID" value="NZ_POSP01000003.1"/>
</dbReference>
<dbReference type="OrthoDB" id="9800082at2"/>
<dbReference type="Pfam" id="PF05962">
    <property type="entry name" value="HutD"/>
    <property type="match status" value="1"/>
</dbReference>
<reference evidence="1 2" key="1">
    <citation type="submission" date="2018-01" db="EMBL/GenBank/DDBJ databases">
        <title>Draft genome sequence of Paucibacter aquatile CR182 isolated from freshwater of the Nakdong River.</title>
        <authorList>
            <person name="Choi A."/>
            <person name="Chung E.J."/>
        </authorList>
    </citation>
    <scope>NUCLEOTIDE SEQUENCE [LARGE SCALE GENOMIC DNA]</scope>
    <source>
        <strain evidence="1 2">CR182</strain>
    </source>
</reference>
<proteinExistence type="predicted"/>
<gene>
    <name evidence="1" type="ORF">C1O66_08800</name>
</gene>
<evidence type="ECO:0000313" key="2">
    <source>
        <dbReference type="Proteomes" id="UP000235916"/>
    </source>
</evidence>
<evidence type="ECO:0008006" key="3">
    <source>
        <dbReference type="Google" id="ProtNLM"/>
    </source>
</evidence>